<name>A0AAE0PNU6_SORBR</name>
<evidence type="ECO:0000256" key="1">
    <source>
        <dbReference type="ARBA" id="ARBA00022679"/>
    </source>
</evidence>
<keyword evidence="4" id="KW-1185">Reference proteome</keyword>
<protein>
    <submittedName>
        <fullName evidence="3">Uncharacterized protein</fullName>
    </submittedName>
</protein>
<evidence type="ECO:0000313" key="3">
    <source>
        <dbReference type="EMBL" id="KAK3403187.1"/>
    </source>
</evidence>
<dbReference type="PANTHER" id="PTHR31896">
    <property type="entry name" value="FAMILY REGULATORY PROTEIN, PUTATIVE (AFU_ORTHOLOGUE AFUA_3G14730)-RELATED"/>
    <property type="match status" value="1"/>
</dbReference>
<dbReference type="Proteomes" id="UP001281003">
    <property type="component" value="Unassembled WGS sequence"/>
</dbReference>
<dbReference type="Gene3D" id="3.30.559.10">
    <property type="entry name" value="Chloramphenicol acetyltransferase-like domain"/>
    <property type="match status" value="2"/>
</dbReference>
<dbReference type="GO" id="GO:0016740">
    <property type="term" value="F:transferase activity"/>
    <property type="evidence" value="ECO:0007669"/>
    <property type="project" value="UniProtKB-KW"/>
</dbReference>
<organism evidence="3 4">
    <name type="scientific">Sordaria brevicollis</name>
    <dbReference type="NCBI Taxonomy" id="83679"/>
    <lineage>
        <taxon>Eukaryota</taxon>
        <taxon>Fungi</taxon>
        <taxon>Dikarya</taxon>
        <taxon>Ascomycota</taxon>
        <taxon>Pezizomycotina</taxon>
        <taxon>Sordariomycetes</taxon>
        <taxon>Sordariomycetidae</taxon>
        <taxon>Sordariales</taxon>
        <taxon>Sordariaceae</taxon>
        <taxon>Sordaria</taxon>
    </lineage>
</organism>
<dbReference type="PANTHER" id="PTHR31896:SF13">
    <property type="entry name" value="TRICHOTHECENE 3-O-ACETYLTRANSFERASE"/>
    <property type="match status" value="1"/>
</dbReference>
<feature type="region of interest" description="Disordered" evidence="2">
    <location>
        <begin position="482"/>
        <end position="513"/>
    </location>
</feature>
<dbReference type="InterPro" id="IPR051283">
    <property type="entry name" value="Sec_Metabolite_Acyltrans"/>
</dbReference>
<reference evidence="3" key="1">
    <citation type="journal article" date="2023" name="Mol. Phylogenet. Evol.">
        <title>Genome-scale phylogeny and comparative genomics of the fungal order Sordariales.</title>
        <authorList>
            <person name="Hensen N."/>
            <person name="Bonometti L."/>
            <person name="Westerberg I."/>
            <person name="Brannstrom I.O."/>
            <person name="Guillou S."/>
            <person name="Cros-Aarteil S."/>
            <person name="Calhoun S."/>
            <person name="Haridas S."/>
            <person name="Kuo A."/>
            <person name="Mondo S."/>
            <person name="Pangilinan J."/>
            <person name="Riley R."/>
            <person name="LaButti K."/>
            <person name="Andreopoulos B."/>
            <person name="Lipzen A."/>
            <person name="Chen C."/>
            <person name="Yan M."/>
            <person name="Daum C."/>
            <person name="Ng V."/>
            <person name="Clum A."/>
            <person name="Steindorff A."/>
            <person name="Ohm R.A."/>
            <person name="Martin F."/>
            <person name="Silar P."/>
            <person name="Natvig D.O."/>
            <person name="Lalanne C."/>
            <person name="Gautier V."/>
            <person name="Ament-Velasquez S.L."/>
            <person name="Kruys A."/>
            <person name="Hutchinson M.I."/>
            <person name="Powell A.J."/>
            <person name="Barry K."/>
            <person name="Miller A.N."/>
            <person name="Grigoriev I.V."/>
            <person name="Debuchy R."/>
            <person name="Gladieux P."/>
            <person name="Hiltunen Thoren M."/>
            <person name="Johannesson H."/>
        </authorList>
    </citation>
    <scope>NUCLEOTIDE SEQUENCE</scope>
    <source>
        <strain evidence="3">FGSC 1904</strain>
    </source>
</reference>
<evidence type="ECO:0000313" key="4">
    <source>
        <dbReference type="Proteomes" id="UP001281003"/>
    </source>
</evidence>
<comment type="caution">
    <text evidence="3">The sequence shown here is derived from an EMBL/GenBank/DDBJ whole genome shotgun (WGS) entry which is preliminary data.</text>
</comment>
<accession>A0AAE0PNU6</accession>
<keyword evidence="1" id="KW-0808">Transferase</keyword>
<sequence>MPKLDVYHLRSFGWENDPEEERLKLSTLDYISVSTYNNYCLFFRLEDALKARAVQVLKEGLERTLSQARHLVGRIERDPEGGHHILRKRDDTVEFQVQWLDAPEDAYKYPSIDDIERTNFSTVTLGNLEQWSVLPMTYGERPEANIETHPVVAAFKMNFVRGGMLFHMHHHHFTNDVMGWYGYARQIAENCHAIFNGTSFPSWDPAALDLSRLCKPSPVPEAMITVPPALKRHPAHTKGVSLLFHLPKSKAAKLKNLCSPTEGGGLVPYLSTYDCFNAFIYRTLTRLRAPVFKYPSDTKLFWAEAIDMRRRLQNPKPAPRIRGNVMFCALSNNSAVEQPTLAQVASQWSLSRLATYIRQMTDSVTPEALDAALEMVNIAKNKADVCLTVDGPPPMSMVVTDHRDAYFGDVSFGFGTPLAYRHLADRITNGLIIFYPPRNKSPESDEGMEFIVYYEKRLARQLIEDPEWCEFMEYRGVEAEDSVVREGDEEEDTEEVKVVNVEQVMPVQQDEKK</sequence>
<proteinExistence type="predicted"/>
<gene>
    <name evidence="3" type="ORF">B0T20DRAFT_18788</name>
</gene>
<reference evidence="3" key="2">
    <citation type="submission" date="2023-07" db="EMBL/GenBank/DDBJ databases">
        <authorList>
            <consortium name="Lawrence Berkeley National Laboratory"/>
            <person name="Haridas S."/>
            <person name="Hensen N."/>
            <person name="Bonometti L."/>
            <person name="Westerberg I."/>
            <person name="Brannstrom I.O."/>
            <person name="Guillou S."/>
            <person name="Cros-Aarteil S."/>
            <person name="Calhoun S."/>
            <person name="Kuo A."/>
            <person name="Mondo S."/>
            <person name="Pangilinan J."/>
            <person name="Riley R."/>
            <person name="LaButti K."/>
            <person name="Andreopoulos B."/>
            <person name="Lipzen A."/>
            <person name="Chen C."/>
            <person name="Yanf M."/>
            <person name="Daum C."/>
            <person name="Ng V."/>
            <person name="Clum A."/>
            <person name="Steindorff A."/>
            <person name="Ohm R."/>
            <person name="Martin F."/>
            <person name="Silar P."/>
            <person name="Natvig D."/>
            <person name="Lalanne C."/>
            <person name="Gautier V."/>
            <person name="Ament-velasquez S.L."/>
            <person name="Kruys A."/>
            <person name="Hutchinson M.I."/>
            <person name="Powell A.J."/>
            <person name="Barry K."/>
            <person name="Miller A.N."/>
            <person name="Grigoriev I.V."/>
            <person name="Debuchy R."/>
            <person name="Gladieux P."/>
            <person name="Thoren M.H."/>
            <person name="Johannesson H."/>
        </authorList>
    </citation>
    <scope>NUCLEOTIDE SEQUENCE</scope>
    <source>
        <strain evidence="3">FGSC 1904</strain>
    </source>
</reference>
<dbReference type="Pfam" id="PF02458">
    <property type="entry name" value="Transferase"/>
    <property type="match status" value="1"/>
</dbReference>
<dbReference type="EMBL" id="JAUTDP010000001">
    <property type="protein sequence ID" value="KAK3403187.1"/>
    <property type="molecule type" value="Genomic_DNA"/>
</dbReference>
<evidence type="ECO:0000256" key="2">
    <source>
        <dbReference type="SAM" id="MobiDB-lite"/>
    </source>
</evidence>
<dbReference type="AlphaFoldDB" id="A0AAE0PNU6"/>
<dbReference type="InterPro" id="IPR023213">
    <property type="entry name" value="CAT-like_dom_sf"/>
</dbReference>